<evidence type="ECO:0000256" key="2">
    <source>
        <dbReference type="ARBA" id="ARBA00022630"/>
    </source>
</evidence>
<protein>
    <submittedName>
        <fullName evidence="5">Flavoredoxin</fullName>
    </submittedName>
</protein>
<dbReference type="PANTHER" id="PTHR43567">
    <property type="entry name" value="FLAVOREDOXIN-RELATED-RELATED"/>
    <property type="match status" value="1"/>
</dbReference>
<dbReference type="SUPFAM" id="SSF50475">
    <property type="entry name" value="FMN-binding split barrel"/>
    <property type="match status" value="1"/>
</dbReference>
<dbReference type="InterPro" id="IPR052174">
    <property type="entry name" value="Flavoredoxin"/>
</dbReference>
<organism evidence="5">
    <name type="scientific">hydrocarbon metagenome</name>
    <dbReference type="NCBI Taxonomy" id="938273"/>
    <lineage>
        <taxon>unclassified sequences</taxon>
        <taxon>metagenomes</taxon>
        <taxon>ecological metagenomes</taxon>
    </lineage>
</organism>
<name>A0A0W8F990_9ZZZZ</name>
<dbReference type="InterPro" id="IPR012349">
    <property type="entry name" value="Split_barrel_FMN-bd"/>
</dbReference>
<dbReference type="InterPro" id="IPR002563">
    <property type="entry name" value="Flavin_Rdtase-like_dom"/>
</dbReference>
<evidence type="ECO:0000313" key="5">
    <source>
        <dbReference type="EMBL" id="KUG17460.1"/>
    </source>
</evidence>
<keyword evidence="2" id="KW-0285">Flavoprotein</keyword>
<dbReference type="GO" id="GO:0010181">
    <property type="term" value="F:FMN binding"/>
    <property type="evidence" value="ECO:0007669"/>
    <property type="project" value="InterPro"/>
</dbReference>
<dbReference type="EMBL" id="LNQE01001440">
    <property type="protein sequence ID" value="KUG17460.1"/>
    <property type="molecule type" value="Genomic_DNA"/>
</dbReference>
<evidence type="ECO:0000256" key="1">
    <source>
        <dbReference type="ARBA" id="ARBA00001917"/>
    </source>
</evidence>
<gene>
    <name evidence="5" type="ORF">ASZ90_012856</name>
</gene>
<comment type="similarity">
    <text evidence="3">Belongs to the flavoredoxin family.</text>
</comment>
<dbReference type="AlphaFoldDB" id="A0A0W8F990"/>
<evidence type="ECO:0000259" key="4">
    <source>
        <dbReference type="SMART" id="SM00903"/>
    </source>
</evidence>
<accession>A0A0W8F990</accession>
<comment type="cofactor">
    <cofactor evidence="1">
        <name>FMN</name>
        <dbReference type="ChEBI" id="CHEBI:58210"/>
    </cofactor>
</comment>
<dbReference type="Pfam" id="PF01613">
    <property type="entry name" value="Flavin_Reduct"/>
    <property type="match status" value="1"/>
</dbReference>
<sequence>MKISLGKKTLLYPAPVCVVGTYDQAGKPNVMTAAWAGICCSSPPCIAVSLRKATYTYGNIMERKAFTVSLPSEEYIHQADYFGMASGRDEDKFARTRLTPVKGELVDAPFVKEFPLALECSLHSSVQIGLHTEFIGEILDVKAEESCLGPDGLPDIEKIRPLLFSPEGRKYHGVGKFLGSAFQMGRMI</sequence>
<comment type="caution">
    <text evidence="5">The sequence shown here is derived from an EMBL/GenBank/DDBJ whole genome shotgun (WGS) entry which is preliminary data.</text>
</comment>
<proteinExistence type="inferred from homology"/>
<dbReference type="SMART" id="SM00903">
    <property type="entry name" value="Flavin_Reduct"/>
    <property type="match status" value="1"/>
</dbReference>
<feature type="domain" description="Flavin reductase like" evidence="4">
    <location>
        <begin position="9"/>
        <end position="153"/>
    </location>
</feature>
<dbReference type="Gene3D" id="2.30.110.10">
    <property type="entry name" value="Electron Transport, Fmn-binding Protein, Chain A"/>
    <property type="match status" value="1"/>
</dbReference>
<reference evidence="5" key="1">
    <citation type="journal article" date="2015" name="Proc. Natl. Acad. Sci. U.S.A.">
        <title>Networks of energetic and metabolic interactions define dynamics in microbial communities.</title>
        <authorList>
            <person name="Embree M."/>
            <person name="Liu J.K."/>
            <person name="Al-Bassam M.M."/>
            <person name="Zengler K."/>
        </authorList>
    </citation>
    <scope>NUCLEOTIDE SEQUENCE</scope>
</reference>
<dbReference type="PANTHER" id="PTHR43567:SF1">
    <property type="entry name" value="FLAVOREDOXIN"/>
    <property type="match status" value="1"/>
</dbReference>
<evidence type="ECO:0000256" key="3">
    <source>
        <dbReference type="ARBA" id="ARBA00038054"/>
    </source>
</evidence>